<keyword evidence="1 2" id="KW-0129">CBS domain</keyword>
<dbReference type="InterPro" id="IPR046342">
    <property type="entry name" value="CBS_dom_sf"/>
</dbReference>
<dbReference type="Proteomes" id="UP000217103">
    <property type="component" value="Unassembled WGS sequence"/>
</dbReference>
<keyword evidence="5" id="KW-1185">Reference proteome</keyword>
<evidence type="ECO:0000256" key="1">
    <source>
        <dbReference type="ARBA" id="ARBA00023122"/>
    </source>
</evidence>
<organism evidence="4 5">
    <name type="scientific">Thermostaphylospora chromogena</name>
    <dbReference type="NCBI Taxonomy" id="35622"/>
    <lineage>
        <taxon>Bacteria</taxon>
        <taxon>Bacillati</taxon>
        <taxon>Actinomycetota</taxon>
        <taxon>Actinomycetes</taxon>
        <taxon>Streptosporangiales</taxon>
        <taxon>Thermomonosporaceae</taxon>
        <taxon>Thermostaphylospora</taxon>
    </lineage>
</organism>
<dbReference type="RefSeq" id="WP_093258397.1">
    <property type="nucleotide sequence ID" value="NZ_FNKK01000002.1"/>
</dbReference>
<dbReference type="SMART" id="SM00116">
    <property type="entry name" value="CBS"/>
    <property type="match status" value="2"/>
</dbReference>
<evidence type="ECO:0000313" key="4">
    <source>
        <dbReference type="EMBL" id="SDQ64840.1"/>
    </source>
</evidence>
<evidence type="ECO:0000256" key="2">
    <source>
        <dbReference type="PROSITE-ProRule" id="PRU00703"/>
    </source>
</evidence>
<dbReference type="SUPFAM" id="SSF54631">
    <property type="entry name" value="CBS-domain pair"/>
    <property type="match status" value="1"/>
</dbReference>
<proteinExistence type="predicted"/>
<evidence type="ECO:0000259" key="3">
    <source>
        <dbReference type="PROSITE" id="PS51371"/>
    </source>
</evidence>
<feature type="domain" description="CBS" evidence="3">
    <location>
        <begin position="6"/>
        <end position="65"/>
    </location>
</feature>
<dbReference type="AlphaFoldDB" id="A0A1H1CL25"/>
<gene>
    <name evidence="4" type="ORF">SAMN04489764_1529</name>
</gene>
<dbReference type="PROSITE" id="PS51371">
    <property type="entry name" value="CBS"/>
    <property type="match status" value="1"/>
</dbReference>
<dbReference type="EMBL" id="FNKK01000002">
    <property type="protein sequence ID" value="SDQ64840.1"/>
    <property type="molecule type" value="Genomic_DNA"/>
</dbReference>
<dbReference type="InterPro" id="IPR051257">
    <property type="entry name" value="Diverse_CBS-Domain"/>
</dbReference>
<sequence>MRARDLLTPLPTVTLDTPIPQAVRLLAEQNLPGLLVVDGDGMPSAVLPGTHILRMAVPHYCQDDSALARVIDEAHADTFLGKMTGLTVRECLPADAGELPVADPDATVLELAALMARTCRPLVAVVAQGQVVGTVTLNALLAKTLSTAS</sequence>
<dbReference type="CDD" id="cd17788">
    <property type="entry name" value="CBS_pair_bac"/>
    <property type="match status" value="1"/>
</dbReference>
<dbReference type="OrthoDB" id="3535009at2"/>
<dbReference type="PANTHER" id="PTHR43080:SF2">
    <property type="entry name" value="CBS DOMAIN-CONTAINING PROTEIN"/>
    <property type="match status" value="1"/>
</dbReference>
<dbReference type="STRING" id="35622.SAMN04489764_1529"/>
<name>A0A1H1CL25_9ACTN</name>
<protein>
    <submittedName>
        <fullName evidence="4">CBS domain-containing protein</fullName>
    </submittedName>
</protein>
<dbReference type="Gene3D" id="3.10.580.10">
    <property type="entry name" value="CBS-domain"/>
    <property type="match status" value="1"/>
</dbReference>
<reference evidence="4 5" key="1">
    <citation type="submission" date="2016-10" db="EMBL/GenBank/DDBJ databases">
        <authorList>
            <person name="de Groot N.N."/>
        </authorList>
    </citation>
    <scope>NUCLEOTIDE SEQUENCE [LARGE SCALE GENOMIC DNA]</scope>
    <source>
        <strain evidence="4 5">DSM 43794</strain>
    </source>
</reference>
<dbReference type="PANTHER" id="PTHR43080">
    <property type="entry name" value="CBS DOMAIN-CONTAINING PROTEIN CBSX3, MITOCHONDRIAL"/>
    <property type="match status" value="1"/>
</dbReference>
<dbReference type="InterPro" id="IPR000644">
    <property type="entry name" value="CBS_dom"/>
</dbReference>
<dbReference type="Pfam" id="PF00571">
    <property type="entry name" value="CBS"/>
    <property type="match status" value="2"/>
</dbReference>
<evidence type="ECO:0000313" key="5">
    <source>
        <dbReference type="Proteomes" id="UP000217103"/>
    </source>
</evidence>
<accession>A0A1H1CL25</accession>